<dbReference type="InterPro" id="IPR003776">
    <property type="entry name" value="YcaO-like_dom"/>
</dbReference>
<dbReference type="Gene3D" id="3.30.1330.230">
    <property type="match status" value="1"/>
</dbReference>
<organism evidence="2 3">
    <name type="scientific">Roseibium aquae</name>
    <dbReference type="NCBI Taxonomy" id="1323746"/>
    <lineage>
        <taxon>Bacteria</taxon>
        <taxon>Pseudomonadati</taxon>
        <taxon>Pseudomonadota</taxon>
        <taxon>Alphaproteobacteria</taxon>
        <taxon>Hyphomicrobiales</taxon>
        <taxon>Stappiaceae</taxon>
        <taxon>Roseibium</taxon>
    </lineage>
</organism>
<dbReference type="Gene3D" id="3.30.160.660">
    <property type="match status" value="1"/>
</dbReference>
<dbReference type="PANTHER" id="PTHR37809">
    <property type="entry name" value="RIBOSOMAL PROTEIN S12 METHYLTHIOTRANSFERASE ACCESSORY FACTOR YCAO"/>
    <property type="match status" value="1"/>
</dbReference>
<dbReference type="RefSeq" id="WP_150495708.1">
    <property type="nucleotide sequence ID" value="NZ_BMFA01000004.1"/>
</dbReference>
<dbReference type="PANTHER" id="PTHR37809:SF1">
    <property type="entry name" value="RIBOSOMAL PROTEIN S12 METHYLTHIOTRANSFERASE ACCESSORY FACTOR YCAO"/>
    <property type="match status" value="1"/>
</dbReference>
<dbReference type="OrthoDB" id="2379922at2"/>
<dbReference type="Gene3D" id="3.30.40.250">
    <property type="match status" value="1"/>
</dbReference>
<dbReference type="PROSITE" id="PS51664">
    <property type="entry name" value="YCAO"/>
    <property type="match status" value="1"/>
</dbReference>
<dbReference type="Pfam" id="PF02624">
    <property type="entry name" value="YcaO"/>
    <property type="match status" value="1"/>
</dbReference>
<dbReference type="Proteomes" id="UP000605148">
    <property type="component" value="Unassembled WGS sequence"/>
</dbReference>
<gene>
    <name evidence="2" type="ORF">GCM10011316_15620</name>
</gene>
<keyword evidence="3" id="KW-1185">Reference proteome</keyword>
<evidence type="ECO:0000313" key="3">
    <source>
        <dbReference type="Proteomes" id="UP000605148"/>
    </source>
</evidence>
<proteinExistence type="predicted"/>
<sequence length="471" mass="51684">MTIALDQYGYFKMFDVPSQREVPEAQVCLSGLLDVGLLRRTGENYLPALTLSNETLTLFAPLLASRRPRLKRISGDDEPVHLCTGLIEAPHSNADSKGMETAWLPAGGQGRDKVSAAVSCLGEMAERLSLYRLPQNRDPRIFPIRSDLEDLAAGPFFGFSPTQEHRAGNAHFAGFRLPDGKIDWNGLSEARVTVRHLATGRTAQLPAFGVLLNPLGEPGLPDFGSTLGAAVYTTFEEAVRRATWELVERDAMARAWHNRLWISGVDSGISAKYLGSYLADFLKARPRQTRFYRLETDLSAQVAVSLSCDSGGYMAALGVCAAPSFALALRSAVCEMLQSEKAQAWTTWAAQRDSARGNTPRVSRAVAYGRTTSIVEDLGLDHVPMACPASVEQVFSFETLMETCLDAGIDLWVLDATHPEIKVPCAKVVSPQLCSWEARFGKKRLYPGAVYEDPVRRSAFESAYEARPFPF</sequence>
<evidence type="ECO:0000313" key="2">
    <source>
        <dbReference type="EMBL" id="GGB44472.1"/>
    </source>
</evidence>
<accession>A0A916TGT9</accession>
<protein>
    <recommendedName>
        <fullName evidence="1">YcaO domain-containing protein</fullName>
    </recommendedName>
</protein>
<dbReference type="AlphaFoldDB" id="A0A916TGT9"/>
<dbReference type="EMBL" id="BMFA01000004">
    <property type="protein sequence ID" value="GGB44472.1"/>
    <property type="molecule type" value="Genomic_DNA"/>
</dbReference>
<feature type="domain" description="YcaO" evidence="1">
    <location>
        <begin position="108"/>
        <end position="471"/>
    </location>
</feature>
<comment type="caution">
    <text evidence="2">The sequence shown here is derived from an EMBL/GenBank/DDBJ whole genome shotgun (WGS) entry which is preliminary data.</text>
</comment>
<reference evidence="2" key="2">
    <citation type="submission" date="2020-09" db="EMBL/GenBank/DDBJ databases">
        <authorList>
            <person name="Sun Q."/>
            <person name="Zhou Y."/>
        </authorList>
    </citation>
    <scope>NUCLEOTIDE SEQUENCE</scope>
    <source>
        <strain evidence="2">CGMCC 1.12426</strain>
    </source>
</reference>
<evidence type="ECO:0000259" key="1">
    <source>
        <dbReference type="PROSITE" id="PS51664"/>
    </source>
</evidence>
<reference evidence="2" key="1">
    <citation type="journal article" date="2014" name="Int. J. Syst. Evol. Microbiol.">
        <title>Complete genome sequence of Corynebacterium casei LMG S-19264T (=DSM 44701T), isolated from a smear-ripened cheese.</title>
        <authorList>
            <consortium name="US DOE Joint Genome Institute (JGI-PGF)"/>
            <person name="Walter F."/>
            <person name="Albersmeier A."/>
            <person name="Kalinowski J."/>
            <person name="Ruckert C."/>
        </authorList>
    </citation>
    <scope>NUCLEOTIDE SEQUENCE</scope>
    <source>
        <strain evidence="2">CGMCC 1.12426</strain>
    </source>
</reference>
<name>A0A916TGT9_9HYPH</name>